<dbReference type="EMBL" id="VSRR010072010">
    <property type="protein sequence ID" value="MPC86623.1"/>
    <property type="molecule type" value="Genomic_DNA"/>
</dbReference>
<organism evidence="2 3">
    <name type="scientific">Portunus trituberculatus</name>
    <name type="common">Swimming crab</name>
    <name type="synonym">Neptunus trituberculatus</name>
    <dbReference type="NCBI Taxonomy" id="210409"/>
    <lineage>
        <taxon>Eukaryota</taxon>
        <taxon>Metazoa</taxon>
        <taxon>Ecdysozoa</taxon>
        <taxon>Arthropoda</taxon>
        <taxon>Crustacea</taxon>
        <taxon>Multicrustacea</taxon>
        <taxon>Malacostraca</taxon>
        <taxon>Eumalacostraca</taxon>
        <taxon>Eucarida</taxon>
        <taxon>Decapoda</taxon>
        <taxon>Pleocyemata</taxon>
        <taxon>Brachyura</taxon>
        <taxon>Eubrachyura</taxon>
        <taxon>Portunoidea</taxon>
        <taxon>Portunidae</taxon>
        <taxon>Portuninae</taxon>
        <taxon>Portunus</taxon>
    </lineage>
</organism>
<gene>
    <name evidence="2" type="ORF">E2C01_081458</name>
</gene>
<keyword evidence="3" id="KW-1185">Reference proteome</keyword>
<dbReference type="AlphaFoldDB" id="A0A5B7IWE7"/>
<dbReference type="Proteomes" id="UP000324222">
    <property type="component" value="Unassembled WGS sequence"/>
</dbReference>
<sequence>MTLQSESAEREPTEQLCRPKNQPTKCERRAAVLTDRQARVATREHHTEGTASGRTLTICLGNAREKRKPSVKVFLTFFFFRLKNNDLHFLFSLLIYVSCPSVTGHLSKNFLSHPSTTESILGAKVGHSTARHLKNSCNDVTKVYFKVEVRHEKQTSCCFILPVQFPVFTLRRFSLKRSIYCSYCDIHAFSSVCITFKDNKDYKLSWIVALINEALESTNDFHCIRLIGVGIKP</sequence>
<name>A0A5B7IWE7_PORTR</name>
<protein>
    <submittedName>
        <fullName evidence="2">Uncharacterized protein</fullName>
    </submittedName>
</protein>
<accession>A0A5B7IWE7</accession>
<comment type="caution">
    <text evidence="2">The sequence shown here is derived from an EMBL/GenBank/DDBJ whole genome shotgun (WGS) entry which is preliminary data.</text>
</comment>
<evidence type="ECO:0000313" key="3">
    <source>
        <dbReference type="Proteomes" id="UP000324222"/>
    </source>
</evidence>
<proteinExistence type="predicted"/>
<feature type="region of interest" description="Disordered" evidence="1">
    <location>
        <begin position="1"/>
        <end position="22"/>
    </location>
</feature>
<evidence type="ECO:0000256" key="1">
    <source>
        <dbReference type="SAM" id="MobiDB-lite"/>
    </source>
</evidence>
<evidence type="ECO:0000313" key="2">
    <source>
        <dbReference type="EMBL" id="MPC86623.1"/>
    </source>
</evidence>
<reference evidence="2 3" key="1">
    <citation type="submission" date="2019-05" db="EMBL/GenBank/DDBJ databases">
        <title>Another draft genome of Portunus trituberculatus and its Hox gene families provides insights of decapod evolution.</title>
        <authorList>
            <person name="Jeong J.-H."/>
            <person name="Song I."/>
            <person name="Kim S."/>
            <person name="Choi T."/>
            <person name="Kim D."/>
            <person name="Ryu S."/>
            <person name="Kim W."/>
        </authorList>
    </citation>
    <scope>NUCLEOTIDE SEQUENCE [LARGE SCALE GENOMIC DNA]</scope>
    <source>
        <tissue evidence="2">Muscle</tissue>
    </source>
</reference>